<dbReference type="HAMAP" id="MF_01161">
    <property type="entry name" value="tRNA_Ile_lys_synt"/>
    <property type="match status" value="1"/>
</dbReference>
<keyword evidence="2 8" id="KW-0963">Cytoplasm</keyword>
<organism evidence="10 11">
    <name type="scientific">Sphingobacterium kyonggiense</name>
    <dbReference type="NCBI Taxonomy" id="714075"/>
    <lineage>
        <taxon>Bacteria</taxon>
        <taxon>Pseudomonadati</taxon>
        <taxon>Bacteroidota</taxon>
        <taxon>Sphingobacteriia</taxon>
        <taxon>Sphingobacteriales</taxon>
        <taxon>Sphingobacteriaceae</taxon>
        <taxon>Sphingobacterium</taxon>
    </lineage>
</organism>
<dbReference type="SUPFAM" id="SSF52402">
    <property type="entry name" value="Adenine nucleotide alpha hydrolases-like"/>
    <property type="match status" value="1"/>
</dbReference>
<dbReference type="InterPro" id="IPR012796">
    <property type="entry name" value="Lysidine-tRNA-synth_C"/>
</dbReference>
<evidence type="ECO:0000256" key="6">
    <source>
        <dbReference type="ARBA" id="ARBA00022840"/>
    </source>
</evidence>
<evidence type="ECO:0000256" key="4">
    <source>
        <dbReference type="ARBA" id="ARBA00022694"/>
    </source>
</evidence>
<feature type="domain" description="Lysidine-tRNA(Ile) synthetase C-terminal" evidence="9">
    <location>
        <begin position="366"/>
        <end position="439"/>
    </location>
</feature>
<dbReference type="Pfam" id="PF11734">
    <property type="entry name" value="TilS_C"/>
    <property type="match status" value="1"/>
</dbReference>
<dbReference type="EC" id="6.3.4.19" evidence="8"/>
<dbReference type="SMART" id="SM00977">
    <property type="entry name" value="TilS_C"/>
    <property type="match status" value="1"/>
</dbReference>
<dbReference type="EMBL" id="BAAAZI010000010">
    <property type="protein sequence ID" value="GAA4143540.1"/>
    <property type="molecule type" value="Genomic_DNA"/>
</dbReference>
<dbReference type="InterPro" id="IPR012094">
    <property type="entry name" value="tRNA_Ile_lys_synt"/>
</dbReference>
<name>A0ABP7YYI2_9SPHI</name>
<comment type="catalytic activity">
    <reaction evidence="7 8">
        <text>cytidine(34) in tRNA(Ile2) + L-lysine + ATP = lysidine(34) in tRNA(Ile2) + AMP + diphosphate + H(+)</text>
        <dbReference type="Rhea" id="RHEA:43744"/>
        <dbReference type="Rhea" id="RHEA-COMP:10625"/>
        <dbReference type="Rhea" id="RHEA-COMP:10670"/>
        <dbReference type="ChEBI" id="CHEBI:15378"/>
        <dbReference type="ChEBI" id="CHEBI:30616"/>
        <dbReference type="ChEBI" id="CHEBI:32551"/>
        <dbReference type="ChEBI" id="CHEBI:33019"/>
        <dbReference type="ChEBI" id="CHEBI:82748"/>
        <dbReference type="ChEBI" id="CHEBI:83665"/>
        <dbReference type="ChEBI" id="CHEBI:456215"/>
        <dbReference type="EC" id="6.3.4.19"/>
    </reaction>
</comment>
<comment type="caution">
    <text evidence="10">The sequence shown here is derived from an EMBL/GenBank/DDBJ whole genome shotgun (WGS) entry which is preliminary data.</text>
</comment>
<dbReference type="NCBIfam" id="TIGR02433">
    <property type="entry name" value="lysidine_TilS_C"/>
    <property type="match status" value="1"/>
</dbReference>
<dbReference type="Pfam" id="PF01171">
    <property type="entry name" value="ATP_bind_3"/>
    <property type="match status" value="1"/>
</dbReference>
<reference evidence="11" key="1">
    <citation type="journal article" date="2019" name="Int. J. Syst. Evol. Microbiol.">
        <title>The Global Catalogue of Microorganisms (GCM) 10K type strain sequencing project: providing services to taxonomists for standard genome sequencing and annotation.</title>
        <authorList>
            <consortium name="The Broad Institute Genomics Platform"/>
            <consortium name="The Broad Institute Genome Sequencing Center for Infectious Disease"/>
            <person name="Wu L."/>
            <person name="Ma J."/>
        </authorList>
    </citation>
    <scope>NUCLEOTIDE SEQUENCE [LARGE SCALE GENOMIC DNA]</scope>
    <source>
        <strain evidence="11">JCM 16704</strain>
    </source>
</reference>
<evidence type="ECO:0000256" key="5">
    <source>
        <dbReference type="ARBA" id="ARBA00022741"/>
    </source>
</evidence>
<evidence type="ECO:0000256" key="2">
    <source>
        <dbReference type="ARBA" id="ARBA00022490"/>
    </source>
</evidence>
<accession>A0ABP7YYI2</accession>
<dbReference type="RefSeq" id="WP_344675140.1">
    <property type="nucleotide sequence ID" value="NZ_BAAAZI010000010.1"/>
</dbReference>
<dbReference type="InterPro" id="IPR012795">
    <property type="entry name" value="tRNA_Ile_lys_synt_N"/>
</dbReference>
<evidence type="ECO:0000256" key="8">
    <source>
        <dbReference type="HAMAP-Rule" id="MF_01161"/>
    </source>
</evidence>
<proteinExistence type="inferred from homology"/>
<evidence type="ECO:0000313" key="11">
    <source>
        <dbReference type="Proteomes" id="UP001500101"/>
    </source>
</evidence>
<sequence>MSILDHLKAYISQLDLVKTTDKLLLAVSGGKDSMLMTKLFLDLGYTCQIAHCNFQLRDKESDLDEQLVRSYAQELGFPIHVKHFNTADYAEENKISIQMAARDLRYAWFEELRVSQNLDYIAIAQHQNDHLETVLLNLTRSTGLKGLLGIAPKRHTIIRPLLGFTADEVAEAVKELQVPYRDDQSNFSTKYARNKIRLDIIPKFKEIQPDFEQILKNNIQHFEDSYHFIQRIVDEKRITLFKQNGQTIHIAREELNPFIKDDYFLFELFKPFGFQKSILKEMAAVWDKPMGQVFEADQYEMLMDRDQLLLRPRANSKKCESIQITNLVDKYSCWVGTLSFQTNKDFVKSSNPNQVQVDAELIKLPLSLRTWEKGDWFIPLGMQGKKKISDFFIQQKVNRFEKEEVPILCNGEGEIIWIIGQRLDNRFKVTENTKKVLTLVFY</sequence>
<keyword evidence="3 8" id="KW-0436">Ligase</keyword>
<dbReference type="NCBIfam" id="TIGR02432">
    <property type="entry name" value="lysidine_TilS_N"/>
    <property type="match status" value="1"/>
</dbReference>
<keyword evidence="11" id="KW-1185">Reference proteome</keyword>
<dbReference type="InterPro" id="IPR014729">
    <property type="entry name" value="Rossmann-like_a/b/a_fold"/>
</dbReference>
<dbReference type="PANTHER" id="PTHR43033">
    <property type="entry name" value="TRNA(ILE)-LYSIDINE SYNTHASE-RELATED"/>
    <property type="match status" value="1"/>
</dbReference>
<evidence type="ECO:0000256" key="1">
    <source>
        <dbReference type="ARBA" id="ARBA00004496"/>
    </source>
</evidence>
<evidence type="ECO:0000256" key="3">
    <source>
        <dbReference type="ARBA" id="ARBA00022598"/>
    </source>
</evidence>
<evidence type="ECO:0000259" key="9">
    <source>
        <dbReference type="SMART" id="SM00977"/>
    </source>
</evidence>
<dbReference type="PANTHER" id="PTHR43033:SF1">
    <property type="entry name" value="TRNA(ILE)-LYSIDINE SYNTHASE-RELATED"/>
    <property type="match status" value="1"/>
</dbReference>
<dbReference type="Proteomes" id="UP001500101">
    <property type="component" value="Unassembled WGS sequence"/>
</dbReference>
<feature type="binding site" evidence="8">
    <location>
        <begin position="28"/>
        <end position="33"/>
    </location>
    <ligand>
        <name>ATP</name>
        <dbReference type="ChEBI" id="CHEBI:30616"/>
    </ligand>
</feature>
<dbReference type="InterPro" id="IPR011063">
    <property type="entry name" value="TilS/TtcA_N"/>
</dbReference>
<comment type="similarity">
    <text evidence="8">Belongs to the tRNA(Ile)-lysidine synthase family.</text>
</comment>
<evidence type="ECO:0000313" key="10">
    <source>
        <dbReference type="EMBL" id="GAA4143540.1"/>
    </source>
</evidence>
<dbReference type="Gene3D" id="3.40.50.620">
    <property type="entry name" value="HUPs"/>
    <property type="match status" value="1"/>
</dbReference>
<keyword evidence="6 8" id="KW-0067">ATP-binding</keyword>
<dbReference type="CDD" id="cd01992">
    <property type="entry name" value="TilS_N"/>
    <property type="match status" value="1"/>
</dbReference>
<comment type="subcellular location">
    <subcellularLocation>
        <location evidence="1 8">Cytoplasm</location>
    </subcellularLocation>
</comment>
<evidence type="ECO:0000256" key="7">
    <source>
        <dbReference type="ARBA" id="ARBA00048539"/>
    </source>
</evidence>
<dbReference type="SUPFAM" id="SSF56037">
    <property type="entry name" value="PheT/TilS domain"/>
    <property type="match status" value="1"/>
</dbReference>
<gene>
    <name evidence="8 10" type="primary">tilS</name>
    <name evidence="10" type="ORF">GCM10022216_25570</name>
</gene>
<keyword evidence="4 8" id="KW-0819">tRNA processing</keyword>
<keyword evidence="5 8" id="KW-0547">Nucleotide-binding</keyword>
<comment type="domain">
    <text evidence="8">The N-terminal region contains the highly conserved SGGXDS motif, predicted to be a P-loop motif involved in ATP binding.</text>
</comment>
<protein>
    <recommendedName>
        <fullName evidence="8">tRNA(Ile)-lysidine synthase</fullName>
        <ecNumber evidence="8">6.3.4.19</ecNumber>
    </recommendedName>
    <alternativeName>
        <fullName evidence="8">tRNA(Ile)-2-lysyl-cytidine synthase</fullName>
    </alternativeName>
    <alternativeName>
        <fullName evidence="8">tRNA(Ile)-lysidine synthetase</fullName>
    </alternativeName>
</protein>
<comment type="function">
    <text evidence="8">Ligates lysine onto the cytidine present at position 34 of the AUA codon-specific tRNA(Ile) that contains the anticodon CAU, in an ATP-dependent manner. Cytidine is converted to lysidine, thus changing the amino acid specificity of the tRNA from methionine to isoleucine.</text>
</comment>